<dbReference type="EMBL" id="ML995869">
    <property type="protein sequence ID" value="KAF2766603.1"/>
    <property type="molecule type" value="Genomic_DNA"/>
</dbReference>
<dbReference type="AlphaFoldDB" id="A0A6G1L102"/>
<organism evidence="1 2">
    <name type="scientific">Teratosphaeria nubilosa</name>
    <dbReference type="NCBI Taxonomy" id="161662"/>
    <lineage>
        <taxon>Eukaryota</taxon>
        <taxon>Fungi</taxon>
        <taxon>Dikarya</taxon>
        <taxon>Ascomycota</taxon>
        <taxon>Pezizomycotina</taxon>
        <taxon>Dothideomycetes</taxon>
        <taxon>Dothideomycetidae</taxon>
        <taxon>Mycosphaerellales</taxon>
        <taxon>Teratosphaeriaceae</taxon>
        <taxon>Teratosphaeria</taxon>
    </lineage>
</organism>
<name>A0A6G1L102_9PEZI</name>
<proteinExistence type="predicted"/>
<evidence type="ECO:0000313" key="1">
    <source>
        <dbReference type="EMBL" id="KAF2766603.1"/>
    </source>
</evidence>
<protein>
    <submittedName>
        <fullName evidence="1">Uncharacterized protein</fullName>
    </submittedName>
</protein>
<keyword evidence="2" id="KW-1185">Reference proteome</keyword>
<evidence type="ECO:0000313" key="2">
    <source>
        <dbReference type="Proteomes" id="UP000799436"/>
    </source>
</evidence>
<sequence>MKHSIGALSAHRLQEPGYAENWSSTGAVRCGHLPAPFVSRVKQSSACDTVYPSAGPSWPGTNNAPTQIYLQTTSRSFVMLEHGFAEGRQIPGGWESPSCSPTLPSPTFLARTRLHRSLVKPTIRYQRRTQDHIARATSLQASNPFPISRAAKLQLLCI</sequence>
<reference evidence="1" key="1">
    <citation type="journal article" date="2020" name="Stud. Mycol.">
        <title>101 Dothideomycetes genomes: a test case for predicting lifestyles and emergence of pathogens.</title>
        <authorList>
            <person name="Haridas S."/>
            <person name="Albert R."/>
            <person name="Binder M."/>
            <person name="Bloem J."/>
            <person name="Labutti K."/>
            <person name="Salamov A."/>
            <person name="Andreopoulos B."/>
            <person name="Baker S."/>
            <person name="Barry K."/>
            <person name="Bills G."/>
            <person name="Bluhm B."/>
            <person name="Cannon C."/>
            <person name="Castanera R."/>
            <person name="Culley D."/>
            <person name="Daum C."/>
            <person name="Ezra D."/>
            <person name="Gonzalez J."/>
            <person name="Henrissat B."/>
            <person name="Kuo A."/>
            <person name="Liang C."/>
            <person name="Lipzen A."/>
            <person name="Lutzoni F."/>
            <person name="Magnuson J."/>
            <person name="Mondo S."/>
            <person name="Nolan M."/>
            <person name="Ohm R."/>
            <person name="Pangilinan J."/>
            <person name="Park H.-J."/>
            <person name="Ramirez L."/>
            <person name="Alfaro M."/>
            <person name="Sun H."/>
            <person name="Tritt A."/>
            <person name="Yoshinaga Y."/>
            <person name="Zwiers L.-H."/>
            <person name="Turgeon B."/>
            <person name="Goodwin S."/>
            <person name="Spatafora J."/>
            <person name="Crous P."/>
            <person name="Grigoriev I."/>
        </authorList>
    </citation>
    <scope>NUCLEOTIDE SEQUENCE</scope>
    <source>
        <strain evidence="1">CBS 116005</strain>
    </source>
</reference>
<dbReference type="Proteomes" id="UP000799436">
    <property type="component" value="Unassembled WGS sequence"/>
</dbReference>
<accession>A0A6G1L102</accession>
<gene>
    <name evidence="1" type="ORF">EJ03DRAFT_176378</name>
</gene>